<evidence type="ECO:0000313" key="4">
    <source>
        <dbReference type="RefSeq" id="XP_052123583.1"/>
    </source>
</evidence>
<reference evidence="4" key="1">
    <citation type="submission" date="2025-08" db="UniProtKB">
        <authorList>
            <consortium name="RefSeq"/>
        </authorList>
    </citation>
    <scope>IDENTIFICATION</scope>
    <source>
        <tissue evidence="4">Whole organism</tissue>
    </source>
</reference>
<evidence type="ECO:0000256" key="2">
    <source>
        <dbReference type="SAM" id="SignalP"/>
    </source>
</evidence>
<dbReference type="OrthoDB" id="8193455at2759"/>
<dbReference type="AlphaFoldDB" id="A0A9C6U9Q8"/>
<sequence length="168" mass="17169">MHRTAVLVVSAVVVATLALHTEALTAFGKSNAPDKDAKPIPKVPKGRPCSSNSDCAGTGTSCQLMPADGKKHCLCKDGTPPINAKCAVVPVAPGKGCKEHSDCVQNAECTVANTTTNNAKTCNCKDGFDVFQDLGETLCSGCRGLGVPCLALLAALLVVALAQPRPAP</sequence>
<keyword evidence="2" id="KW-0732">Signal</keyword>
<dbReference type="Proteomes" id="UP000504606">
    <property type="component" value="Unplaced"/>
</dbReference>
<protein>
    <submittedName>
        <fullName evidence="4">Uncharacterized protein LOC113214102</fullName>
    </submittedName>
</protein>
<dbReference type="GeneID" id="113214102"/>
<gene>
    <name evidence="4" type="primary">LOC113214102</name>
</gene>
<proteinExistence type="predicted"/>
<name>A0A9C6U9Q8_FRAOC</name>
<evidence type="ECO:0000313" key="3">
    <source>
        <dbReference type="Proteomes" id="UP000504606"/>
    </source>
</evidence>
<feature type="chain" id="PRO_5039708677" evidence="2">
    <location>
        <begin position="19"/>
        <end position="168"/>
    </location>
</feature>
<dbReference type="RefSeq" id="XP_052123583.1">
    <property type="nucleotide sequence ID" value="XM_052267623.1"/>
</dbReference>
<feature type="region of interest" description="Disordered" evidence="1">
    <location>
        <begin position="29"/>
        <end position="52"/>
    </location>
</feature>
<dbReference type="KEGG" id="foc:113214102"/>
<accession>A0A9C6U9Q8</accession>
<feature type="signal peptide" evidence="2">
    <location>
        <begin position="1"/>
        <end position="18"/>
    </location>
</feature>
<dbReference type="CTD" id="42961"/>
<evidence type="ECO:0000256" key="1">
    <source>
        <dbReference type="SAM" id="MobiDB-lite"/>
    </source>
</evidence>
<organism evidence="3 4">
    <name type="scientific">Frankliniella occidentalis</name>
    <name type="common">Western flower thrips</name>
    <name type="synonym">Euthrips occidentalis</name>
    <dbReference type="NCBI Taxonomy" id="133901"/>
    <lineage>
        <taxon>Eukaryota</taxon>
        <taxon>Metazoa</taxon>
        <taxon>Ecdysozoa</taxon>
        <taxon>Arthropoda</taxon>
        <taxon>Hexapoda</taxon>
        <taxon>Insecta</taxon>
        <taxon>Pterygota</taxon>
        <taxon>Neoptera</taxon>
        <taxon>Paraneoptera</taxon>
        <taxon>Thysanoptera</taxon>
        <taxon>Terebrantia</taxon>
        <taxon>Thripoidea</taxon>
        <taxon>Thripidae</taxon>
        <taxon>Frankliniella</taxon>
    </lineage>
</organism>
<keyword evidence="3" id="KW-1185">Reference proteome</keyword>